<sequence length="261" mass="28215">MSWLQALILGIIQGLTEYLPVSSSGHLEIAAVIFGRDALPEESMWFTVLLHAATALSTVVVYRKRIAEIFAGLFSRNKEQWNFSMLIVLSMIPAAAVGLFFEDVIDNLFVGNLLLVGIALVVTAFLLYFADVYTAKKEPVKVNSALWMGIAQAIAILPGISRSGATIATGILCKTDKSKAAEFSFLMVIPLILGKMAKDLIDAPTTINTETSVLALGFLAAFISGIFACTAMIKLVKASSLKYFSIYCLLAATGCIIYYFS</sequence>
<keyword evidence="16" id="KW-1185">Reference proteome</keyword>
<dbReference type="GO" id="GO:0071555">
    <property type="term" value="P:cell wall organization"/>
    <property type="evidence" value="ECO:0007669"/>
    <property type="project" value="UniProtKB-KW"/>
</dbReference>
<feature type="transmembrane region" description="Helical" evidence="14">
    <location>
        <begin position="241"/>
        <end position="260"/>
    </location>
</feature>
<keyword evidence="6 14" id="KW-0812">Transmembrane</keyword>
<dbReference type="GO" id="GO:0046677">
    <property type="term" value="P:response to antibiotic"/>
    <property type="evidence" value="ECO:0007669"/>
    <property type="project" value="UniProtKB-UniRule"/>
</dbReference>
<keyword evidence="7 14" id="KW-0378">Hydrolase</keyword>
<protein>
    <recommendedName>
        <fullName evidence="4 14">Undecaprenyl-diphosphatase</fullName>
        <ecNumber evidence="3 14">3.6.1.27</ecNumber>
    </recommendedName>
    <alternativeName>
        <fullName evidence="12 14">Bacitracin resistance protein</fullName>
    </alternativeName>
    <alternativeName>
        <fullName evidence="11 14">Undecaprenyl pyrophosphate phosphatase</fullName>
    </alternativeName>
</protein>
<evidence type="ECO:0000256" key="1">
    <source>
        <dbReference type="ARBA" id="ARBA00004651"/>
    </source>
</evidence>
<dbReference type="PANTHER" id="PTHR30622:SF2">
    <property type="entry name" value="UNDECAPRENYL-DIPHOSPHATASE"/>
    <property type="match status" value="1"/>
</dbReference>
<evidence type="ECO:0000256" key="11">
    <source>
        <dbReference type="ARBA" id="ARBA00032707"/>
    </source>
</evidence>
<evidence type="ECO:0000256" key="4">
    <source>
        <dbReference type="ARBA" id="ARBA00021581"/>
    </source>
</evidence>
<comment type="subcellular location">
    <subcellularLocation>
        <location evidence="1 14">Cell membrane</location>
        <topology evidence="1 14">Multi-pass membrane protein</topology>
    </subcellularLocation>
</comment>
<gene>
    <name evidence="14" type="primary">uppP</name>
    <name evidence="15" type="ORF">FRX97_00355</name>
</gene>
<dbReference type="OrthoDB" id="9808289at2"/>
<keyword evidence="8 14" id="KW-1133">Transmembrane helix</keyword>
<dbReference type="GO" id="GO:0005886">
    <property type="term" value="C:plasma membrane"/>
    <property type="evidence" value="ECO:0007669"/>
    <property type="project" value="UniProtKB-SubCell"/>
</dbReference>
<dbReference type="GO" id="GO:0009252">
    <property type="term" value="P:peptidoglycan biosynthetic process"/>
    <property type="evidence" value="ECO:0007669"/>
    <property type="project" value="UniProtKB-KW"/>
</dbReference>
<feature type="transmembrane region" description="Helical" evidence="14">
    <location>
        <begin position="213"/>
        <end position="235"/>
    </location>
</feature>
<feature type="transmembrane region" description="Helical" evidence="14">
    <location>
        <begin position="142"/>
        <end position="160"/>
    </location>
</feature>
<comment type="function">
    <text evidence="14">Catalyzes the dephosphorylation of undecaprenyl diphosphate (UPP). Confers resistance to bacitracin.</text>
</comment>
<comment type="miscellaneous">
    <text evidence="14">Bacitracin is thought to be involved in the inhibition of peptidoglycan synthesis by sequestering undecaprenyl diphosphate, thereby reducing the pool of lipid carrier available.</text>
</comment>
<evidence type="ECO:0000256" key="6">
    <source>
        <dbReference type="ARBA" id="ARBA00022692"/>
    </source>
</evidence>
<evidence type="ECO:0000256" key="13">
    <source>
        <dbReference type="ARBA" id="ARBA00047594"/>
    </source>
</evidence>
<organism evidence="15 16">
    <name type="scientific">Luteibaculum oceani</name>
    <dbReference type="NCBI Taxonomy" id="1294296"/>
    <lineage>
        <taxon>Bacteria</taxon>
        <taxon>Pseudomonadati</taxon>
        <taxon>Bacteroidota</taxon>
        <taxon>Flavobacteriia</taxon>
        <taxon>Flavobacteriales</taxon>
        <taxon>Luteibaculaceae</taxon>
        <taxon>Luteibaculum</taxon>
    </lineage>
</organism>
<dbReference type="GO" id="GO:0050380">
    <property type="term" value="F:undecaprenyl-diphosphatase activity"/>
    <property type="evidence" value="ECO:0007669"/>
    <property type="project" value="UniProtKB-UniRule"/>
</dbReference>
<dbReference type="RefSeq" id="WP_147012218.1">
    <property type="nucleotide sequence ID" value="NZ_VORB01000001.1"/>
</dbReference>
<evidence type="ECO:0000256" key="9">
    <source>
        <dbReference type="ARBA" id="ARBA00023136"/>
    </source>
</evidence>
<comment type="catalytic activity">
    <reaction evidence="13 14">
        <text>di-trans,octa-cis-undecaprenyl diphosphate + H2O = di-trans,octa-cis-undecaprenyl phosphate + phosphate + H(+)</text>
        <dbReference type="Rhea" id="RHEA:28094"/>
        <dbReference type="ChEBI" id="CHEBI:15377"/>
        <dbReference type="ChEBI" id="CHEBI:15378"/>
        <dbReference type="ChEBI" id="CHEBI:43474"/>
        <dbReference type="ChEBI" id="CHEBI:58405"/>
        <dbReference type="ChEBI" id="CHEBI:60392"/>
        <dbReference type="EC" id="3.6.1.27"/>
    </reaction>
</comment>
<proteinExistence type="inferred from homology"/>
<dbReference type="InterPro" id="IPR003824">
    <property type="entry name" value="UppP"/>
</dbReference>
<dbReference type="HAMAP" id="MF_01006">
    <property type="entry name" value="Undec_diphosphatase"/>
    <property type="match status" value="1"/>
</dbReference>
<keyword evidence="5 14" id="KW-1003">Cell membrane</keyword>
<dbReference type="Pfam" id="PF02673">
    <property type="entry name" value="BacA"/>
    <property type="match status" value="1"/>
</dbReference>
<dbReference type="AlphaFoldDB" id="A0A5C6VIX7"/>
<dbReference type="PANTHER" id="PTHR30622">
    <property type="entry name" value="UNDECAPRENYL-DIPHOSPHATASE"/>
    <property type="match status" value="1"/>
</dbReference>
<keyword evidence="14" id="KW-0961">Cell wall biogenesis/degradation</keyword>
<keyword evidence="10 14" id="KW-0046">Antibiotic resistance</keyword>
<feature type="transmembrane region" description="Helical" evidence="14">
    <location>
        <begin position="83"/>
        <end position="101"/>
    </location>
</feature>
<comment type="similarity">
    <text evidence="2 14">Belongs to the UppP family.</text>
</comment>
<comment type="caution">
    <text evidence="15">The sequence shown here is derived from an EMBL/GenBank/DDBJ whole genome shotgun (WGS) entry which is preliminary data.</text>
</comment>
<evidence type="ECO:0000256" key="14">
    <source>
        <dbReference type="HAMAP-Rule" id="MF_01006"/>
    </source>
</evidence>
<dbReference type="EC" id="3.6.1.27" evidence="3 14"/>
<evidence type="ECO:0000256" key="7">
    <source>
        <dbReference type="ARBA" id="ARBA00022801"/>
    </source>
</evidence>
<dbReference type="EMBL" id="VORB01000001">
    <property type="protein sequence ID" value="TXC85107.1"/>
    <property type="molecule type" value="Genomic_DNA"/>
</dbReference>
<feature type="transmembrane region" description="Helical" evidence="14">
    <location>
        <begin position="180"/>
        <end position="201"/>
    </location>
</feature>
<name>A0A5C6VIX7_9FLAO</name>
<feature type="transmembrane region" description="Helical" evidence="14">
    <location>
        <begin position="107"/>
        <end position="130"/>
    </location>
</feature>
<evidence type="ECO:0000313" key="15">
    <source>
        <dbReference type="EMBL" id="TXC85107.1"/>
    </source>
</evidence>
<keyword evidence="9 14" id="KW-0472">Membrane</keyword>
<evidence type="ECO:0000256" key="5">
    <source>
        <dbReference type="ARBA" id="ARBA00022475"/>
    </source>
</evidence>
<evidence type="ECO:0000256" key="3">
    <source>
        <dbReference type="ARBA" id="ARBA00012374"/>
    </source>
</evidence>
<evidence type="ECO:0000256" key="10">
    <source>
        <dbReference type="ARBA" id="ARBA00023251"/>
    </source>
</evidence>
<keyword evidence="14" id="KW-0573">Peptidoglycan synthesis</keyword>
<evidence type="ECO:0000256" key="8">
    <source>
        <dbReference type="ARBA" id="ARBA00022989"/>
    </source>
</evidence>
<reference evidence="15 16" key="1">
    <citation type="submission" date="2019-08" db="EMBL/GenBank/DDBJ databases">
        <title>Genome of Luteibaculum oceani JCM 18817.</title>
        <authorList>
            <person name="Bowman J.P."/>
        </authorList>
    </citation>
    <scope>NUCLEOTIDE SEQUENCE [LARGE SCALE GENOMIC DNA]</scope>
    <source>
        <strain evidence="15 16">JCM 18817</strain>
    </source>
</reference>
<evidence type="ECO:0000313" key="16">
    <source>
        <dbReference type="Proteomes" id="UP000321168"/>
    </source>
</evidence>
<evidence type="ECO:0000256" key="2">
    <source>
        <dbReference type="ARBA" id="ARBA00010621"/>
    </source>
</evidence>
<evidence type="ECO:0000256" key="12">
    <source>
        <dbReference type="ARBA" id="ARBA00032932"/>
    </source>
</evidence>
<dbReference type="GO" id="GO:0008360">
    <property type="term" value="P:regulation of cell shape"/>
    <property type="evidence" value="ECO:0007669"/>
    <property type="project" value="UniProtKB-KW"/>
</dbReference>
<accession>A0A5C6VIX7</accession>
<keyword evidence="14" id="KW-0133">Cell shape</keyword>
<dbReference type="Proteomes" id="UP000321168">
    <property type="component" value="Unassembled WGS sequence"/>
</dbReference>